<evidence type="ECO:0000313" key="6">
    <source>
        <dbReference type="EMBL" id="CAD7657173.1"/>
    </source>
</evidence>
<sequence>MTGHLVSDSVYGRVAFDDPMWTTNQIYSQSFIHAISACSAFVAFIWSVFVINQQKEKILFDESFGDNSYELKDYNSYHKQKQQVGNQIKQLFHFNNIKQTFVTVFRKRPNTTRAQIWLTICGTTCYLYVFISVPSFVDEFYEQIYGWYTTDFAEYQASGTVVKCLFVLTATIILTKLYHFEDMALTVFGFSSLTLKLIILATIVNPVGYYISVAVSGVEWMANVGLRAQLSNLVSPTELGKIFTLLTIIDVVVPPVVNILPNSVGDTRFDNWALNPTFAIHSTPLTATDM</sequence>
<name>A0A7R9MDV8_9ACAR</name>
<keyword evidence="7" id="KW-1185">Reference proteome</keyword>
<dbReference type="InterPro" id="IPR036259">
    <property type="entry name" value="MFS_trans_sf"/>
</dbReference>
<dbReference type="AlphaFoldDB" id="A0A7R9MDV8"/>
<dbReference type="GO" id="GO:0022857">
    <property type="term" value="F:transmembrane transporter activity"/>
    <property type="evidence" value="ECO:0007669"/>
    <property type="project" value="TreeGrafter"/>
</dbReference>
<accession>A0A7R9MDV8</accession>
<feature type="transmembrane region" description="Helical" evidence="5">
    <location>
        <begin position="242"/>
        <end position="260"/>
    </location>
</feature>
<dbReference type="SUPFAM" id="SSF103473">
    <property type="entry name" value="MFS general substrate transporter"/>
    <property type="match status" value="1"/>
</dbReference>
<protein>
    <submittedName>
        <fullName evidence="6">Uncharacterized protein</fullName>
    </submittedName>
</protein>
<comment type="subcellular location">
    <subcellularLocation>
        <location evidence="1">Membrane</location>
        <topology evidence="1">Multi-pass membrane protein</topology>
    </subcellularLocation>
</comment>
<evidence type="ECO:0000256" key="4">
    <source>
        <dbReference type="ARBA" id="ARBA00023136"/>
    </source>
</evidence>
<gene>
    <name evidence="6" type="ORF">ONB1V03_LOCUS13804</name>
</gene>
<evidence type="ECO:0000256" key="3">
    <source>
        <dbReference type="ARBA" id="ARBA00022989"/>
    </source>
</evidence>
<keyword evidence="3 5" id="KW-1133">Transmembrane helix</keyword>
<dbReference type="PANTHER" id="PTHR23507:SF1">
    <property type="entry name" value="FI18259P1-RELATED"/>
    <property type="match status" value="1"/>
</dbReference>
<keyword evidence="2 5" id="KW-0812">Transmembrane</keyword>
<evidence type="ECO:0000256" key="5">
    <source>
        <dbReference type="SAM" id="Phobius"/>
    </source>
</evidence>
<feature type="transmembrane region" description="Helical" evidence="5">
    <location>
        <begin position="157"/>
        <end position="178"/>
    </location>
</feature>
<dbReference type="EMBL" id="CAJPVJ010012515">
    <property type="protein sequence ID" value="CAG2174359.1"/>
    <property type="molecule type" value="Genomic_DNA"/>
</dbReference>
<dbReference type="PANTHER" id="PTHR23507">
    <property type="entry name" value="ZGC:174356"/>
    <property type="match status" value="1"/>
</dbReference>
<feature type="transmembrane region" description="Helical" evidence="5">
    <location>
        <begin position="185"/>
        <end position="203"/>
    </location>
</feature>
<dbReference type="GO" id="GO:0016020">
    <property type="term" value="C:membrane"/>
    <property type="evidence" value="ECO:0007669"/>
    <property type="project" value="UniProtKB-SubCell"/>
</dbReference>
<keyword evidence="4 5" id="KW-0472">Membrane</keyword>
<proteinExistence type="predicted"/>
<organism evidence="6">
    <name type="scientific">Oppiella nova</name>
    <dbReference type="NCBI Taxonomy" id="334625"/>
    <lineage>
        <taxon>Eukaryota</taxon>
        <taxon>Metazoa</taxon>
        <taxon>Ecdysozoa</taxon>
        <taxon>Arthropoda</taxon>
        <taxon>Chelicerata</taxon>
        <taxon>Arachnida</taxon>
        <taxon>Acari</taxon>
        <taxon>Acariformes</taxon>
        <taxon>Sarcoptiformes</taxon>
        <taxon>Oribatida</taxon>
        <taxon>Brachypylina</taxon>
        <taxon>Oppioidea</taxon>
        <taxon>Oppiidae</taxon>
        <taxon>Oppiella</taxon>
    </lineage>
</organism>
<evidence type="ECO:0000313" key="7">
    <source>
        <dbReference type="Proteomes" id="UP000728032"/>
    </source>
</evidence>
<dbReference type="OrthoDB" id="6506124at2759"/>
<reference evidence="6" key="1">
    <citation type="submission" date="2020-11" db="EMBL/GenBank/DDBJ databases">
        <authorList>
            <person name="Tran Van P."/>
        </authorList>
    </citation>
    <scope>NUCLEOTIDE SEQUENCE</scope>
</reference>
<evidence type="ECO:0000256" key="1">
    <source>
        <dbReference type="ARBA" id="ARBA00004141"/>
    </source>
</evidence>
<feature type="transmembrane region" description="Helical" evidence="5">
    <location>
        <begin position="116"/>
        <end position="137"/>
    </location>
</feature>
<dbReference type="Proteomes" id="UP000728032">
    <property type="component" value="Unassembled WGS sequence"/>
</dbReference>
<dbReference type="Gene3D" id="1.20.1250.20">
    <property type="entry name" value="MFS general substrate transporter like domains"/>
    <property type="match status" value="1"/>
</dbReference>
<dbReference type="EMBL" id="OC927340">
    <property type="protein sequence ID" value="CAD7657173.1"/>
    <property type="molecule type" value="Genomic_DNA"/>
</dbReference>
<feature type="transmembrane region" description="Helical" evidence="5">
    <location>
        <begin position="30"/>
        <end position="51"/>
    </location>
</feature>
<evidence type="ECO:0000256" key="2">
    <source>
        <dbReference type="ARBA" id="ARBA00022692"/>
    </source>
</evidence>